<name>A0A2G9ZFV2_9BACT</name>
<dbReference type="AlphaFoldDB" id="A0A2G9ZFV2"/>
<comment type="caution">
    <text evidence="2">The sequence shown here is derived from an EMBL/GenBank/DDBJ whole genome shotgun (WGS) entry which is preliminary data.</text>
</comment>
<dbReference type="CDD" id="cd02440">
    <property type="entry name" value="AdoMet_MTases"/>
    <property type="match status" value="1"/>
</dbReference>
<dbReference type="Proteomes" id="UP000230447">
    <property type="component" value="Unassembled WGS sequence"/>
</dbReference>
<evidence type="ECO:0000313" key="2">
    <source>
        <dbReference type="EMBL" id="PIP32052.1"/>
    </source>
</evidence>
<evidence type="ECO:0000313" key="3">
    <source>
        <dbReference type="Proteomes" id="UP000230447"/>
    </source>
</evidence>
<feature type="domain" description="Methyltransferase" evidence="1">
    <location>
        <begin position="49"/>
        <end position="153"/>
    </location>
</feature>
<gene>
    <name evidence="2" type="ORF">COX24_00325</name>
</gene>
<sequence>MAMSNNKNSIAFSDNADKFSNHQYWQIITPPIKALFETLKNIPEIKWQKWLDLGCGAGMCFTHFPTTCQVCGVDFSPALLTHARANIRKNHLKNIKLINQDINQLDLKEKRFDGAMLFQCYPHLNYEVLIIISRFLNLNGWLVIAYGAEIEVIEAKHHQHPELTNRPIPLGLHMKMDFTNGGFKFEEEWKLSPQEVSDKAKMESERPLIAFLGRKII</sequence>
<dbReference type="EMBL" id="PCSB01000007">
    <property type="protein sequence ID" value="PIP32052.1"/>
    <property type="molecule type" value="Genomic_DNA"/>
</dbReference>
<dbReference type="SUPFAM" id="SSF53335">
    <property type="entry name" value="S-adenosyl-L-methionine-dependent methyltransferases"/>
    <property type="match status" value="1"/>
</dbReference>
<organism evidence="2 3">
    <name type="scientific">bacterium (Candidatus Gribaldobacteria) CG23_combo_of_CG06-09_8_20_14_all_37_87_8</name>
    <dbReference type="NCBI Taxonomy" id="2014278"/>
    <lineage>
        <taxon>Bacteria</taxon>
        <taxon>Candidatus Gribaldobacteria</taxon>
    </lineage>
</organism>
<dbReference type="Gene3D" id="3.40.50.150">
    <property type="entry name" value="Vaccinia Virus protein VP39"/>
    <property type="match status" value="1"/>
</dbReference>
<evidence type="ECO:0000259" key="1">
    <source>
        <dbReference type="Pfam" id="PF13847"/>
    </source>
</evidence>
<accession>A0A2G9ZFV2</accession>
<dbReference type="InterPro" id="IPR029063">
    <property type="entry name" value="SAM-dependent_MTases_sf"/>
</dbReference>
<dbReference type="Pfam" id="PF13847">
    <property type="entry name" value="Methyltransf_31"/>
    <property type="match status" value="1"/>
</dbReference>
<dbReference type="InterPro" id="IPR025714">
    <property type="entry name" value="Methyltranfer_dom"/>
</dbReference>
<reference evidence="2 3" key="1">
    <citation type="submission" date="2017-09" db="EMBL/GenBank/DDBJ databases">
        <title>Depth-based differentiation of microbial function through sediment-hosted aquifers and enrichment of novel symbionts in the deep terrestrial subsurface.</title>
        <authorList>
            <person name="Probst A.J."/>
            <person name="Ladd B."/>
            <person name="Jarett J.K."/>
            <person name="Geller-Mcgrath D.E."/>
            <person name="Sieber C.M."/>
            <person name="Emerson J.B."/>
            <person name="Anantharaman K."/>
            <person name="Thomas B.C."/>
            <person name="Malmstrom R."/>
            <person name="Stieglmeier M."/>
            <person name="Klingl A."/>
            <person name="Woyke T."/>
            <person name="Ryan C.M."/>
            <person name="Banfield J.F."/>
        </authorList>
    </citation>
    <scope>NUCLEOTIDE SEQUENCE [LARGE SCALE GENOMIC DNA]</scope>
    <source>
        <strain evidence="2">CG23_combo_of_CG06-09_8_20_14_all_37_87_8</strain>
    </source>
</reference>
<proteinExistence type="predicted"/>
<protein>
    <recommendedName>
        <fullName evidence="1">Methyltransferase domain-containing protein</fullName>
    </recommendedName>
</protein>